<keyword evidence="3" id="KW-0862">Zinc</keyword>
<dbReference type="Gene3D" id="3.30.40.10">
    <property type="entry name" value="Zinc/RING finger domain, C3HC4 (zinc finger)"/>
    <property type="match status" value="1"/>
</dbReference>
<sequence>MTTTLPAILSLNSNLKNEVDKKKEDILYQITGGCTVKGVKELQRMHTVSLMSEIEKGIVKKLQENDLEIENMNLKKKELEEVQSWQNRAKYSELVINVLKKNLQQVMAQGAVNGKEGCGDSEVDDSASYANPNHLNLMDGMGSTSMGDTNRMSCKACKAKVVSVLFLPCRRLCLCKGCEGTINICPICQAKRCASVEVNIS</sequence>
<reference evidence="4 5" key="1">
    <citation type="journal article" date="2023" name="Hortic Res">
        <title>Pangenome of water caltrop reveals structural variations and asymmetric subgenome divergence after allopolyploidization.</title>
        <authorList>
            <person name="Zhang X."/>
            <person name="Chen Y."/>
            <person name="Wang L."/>
            <person name="Yuan Y."/>
            <person name="Fang M."/>
            <person name="Shi L."/>
            <person name="Lu R."/>
            <person name="Comes H.P."/>
            <person name="Ma Y."/>
            <person name="Chen Y."/>
            <person name="Huang G."/>
            <person name="Zhou Y."/>
            <person name="Zheng Z."/>
            <person name="Qiu Y."/>
        </authorList>
    </citation>
    <scope>NUCLEOTIDE SEQUENCE [LARGE SCALE GENOMIC DNA]</scope>
    <source>
        <strain evidence="4">F231</strain>
    </source>
</reference>
<proteinExistence type="predicted"/>
<dbReference type="GO" id="GO:0004842">
    <property type="term" value="F:ubiquitin-protein transferase activity"/>
    <property type="evidence" value="ECO:0007669"/>
    <property type="project" value="TreeGrafter"/>
</dbReference>
<dbReference type="InterPro" id="IPR013083">
    <property type="entry name" value="Znf_RING/FYVE/PHD"/>
</dbReference>
<dbReference type="PANTHER" id="PTHR42647:SF50">
    <property type="entry name" value="BOI-RELATED E3 UBIQUITIN-PROTEIN LIGASE 1-LIKE ISOFORM X1"/>
    <property type="match status" value="1"/>
</dbReference>
<dbReference type="PANTHER" id="PTHR42647">
    <property type="entry name" value="SBP (S-RIBONUCLEASE BINDING PROTEIN) FAMILY PROTEIN"/>
    <property type="match status" value="1"/>
</dbReference>
<evidence type="ECO:0000256" key="1">
    <source>
        <dbReference type="ARBA" id="ARBA00022723"/>
    </source>
</evidence>
<organism evidence="4 5">
    <name type="scientific">Trapa natans</name>
    <name type="common">Water chestnut</name>
    <dbReference type="NCBI Taxonomy" id="22666"/>
    <lineage>
        <taxon>Eukaryota</taxon>
        <taxon>Viridiplantae</taxon>
        <taxon>Streptophyta</taxon>
        <taxon>Embryophyta</taxon>
        <taxon>Tracheophyta</taxon>
        <taxon>Spermatophyta</taxon>
        <taxon>Magnoliopsida</taxon>
        <taxon>eudicotyledons</taxon>
        <taxon>Gunneridae</taxon>
        <taxon>Pentapetalae</taxon>
        <taxon>rosids</taxon>
        <taxon>malvids</taxon>
        <taxon>Myrtales</taxon>
        <taxon>Lythraceae</taxon>
        <taxon>Trapa</taxon>
    </lineage>
</organism>
<dbReference type="Proteomes" id="UP001346149">
    <property type="component" value="Unassembled WGS sequence"/>
</dbReference>
<evidence type="ECO:0000256" key="3">
    <source>
        <dbReference type="ARBA" id="ARBA00022833"/>
    </source>
</evidence>
<evidence type="ECO:0000313" key="5">
    <source>
        <dbReference type="Proteomes" id="UP001346149"/>
    </source>
</evidence>
<protein>
    <recommendedName>
        <fullName evidence="6">RING-type domain-containing protein</fullName>
    </recommendedName>
</protein>
<dbReference type="GO" id="GO:0008270">
    <property type="term" value="F:zinc ion binding"/>
    <property type="evidence" value="ECO:0007669"/>
    <property type="project" value="UniProtKB-KW"/>
</dbReference>
<evidence type="ECO:0008006" key="6">
    <source>
        <dbReference type="Google" id="ProtNLM"/>
    </source>
</evidence>
<dbReference type="AlphaFoldDB" id="A0AAN7REC8"/>
<dbReference type="PIRSF" id="PIRSF036836">
    <property type="entry name" value="RNase_bind_SBP1"/>
    <property type="match status" value="1"/>
</dbReference>
<evidence type="ECO:0000256" key="2">
    <source>
        <dbReference type="ARBA" id="ARBA00022771"/>
    </source>
</evidence>
<accession>A0AAN7REC8</accession>
<keyword evidence="2" id="KW-0863">Zinc-finger</keyword>
<evidence type="ECO:0000313" key="4">
    <source>
        <dbReference type="EMBL" id="KAK4799070.1"/>
    </source>
</evidence>
<gene>
    <name evidence="4" type="ORF">SAY86_024435</name>
</gene>
<dbReference type="Pfam" id="PF13920">
    <property type="entry name" value="zf-C3HC4_3"/>
    <property type="match status" value="1"/>
</dbReference>
<dbReference type="FunFam" id="3.30.40.10:FF:000239">
    <property type="entry name" value="probable BOI-related E3 ubiquitin-protein ligase 2"/>
    <property type="match status" value="1"/>
</dbReference>
<keyword evidence="5" id="KW-1185">Reference proteome</keyword>
<name>A0AAN7REC8_TRANT</name>
<comment type="caution">
    <text evidence="4">The sequence shown here is derived from an EMBL/GenBank/DDBJ whole genome shotgun (WGS) entry which is preliminary data.</text>
</comment>
<dbReference type="EMBL" id="JAXQNO010000004">
    <property type="protein sequence ID" value="KAK4799070.1"/>
    <property type="molecule type" value="Genomic_DNA"/>
</dbReference>
<keyword evidence="1" id="KW-0479">Metal-binding</keyword>